<evidence type="ECO:0000256" key="7">
    <source>
        <dbReference type="ARBA" id="ARBA00022824"/>
    </source>
</evidence>
<evidence type="ECO:0000256" key="6">
    <source>
        <dbReference type="ARBA" id="ARBA00022692"/>
    </source>
</evidence>
<evidence type="ECO:0000256" key="10">
    <source>
        <dbReference type="ARBA" id="ARBA00023136"/>
    </source>
</evidence>
<dbReference type="Pfam" id="PF09258">
    <property type="entry name" value="Glyco_transf_64"/>
    <property type="match status" value="1"/>
</dbReference>
<keyword evidence="12" id="KW-0325">Glycoprotein</keyword>
<comment type="subcellular location">
    <subcellularLocation>
        <location evidence="1">Endoplasmic reticulum membrane</location>
        <topology evidence="1">Single-pass type II membrane protein</topology>
    </subcellularLocation>
</comment>
<keyword evidence="4" id="KW-0328">Glycosyltransferase</keyword>
<keyword evidence="10" id="KW-0472">Membrane</keyword>
<dbReference type="InterPro" id="IPR040911">
    <property type="entry name" value="Exostosin_GT47"/>
</dbReference>
<dbReference type="PANTHER" id="PTHR48261:SF3">
    <property type="entry name" value="EXOSTOSIN GLYCOSYLTRANSFERASE 1"/>
    <property type="match status" value="1"/>
</dbReference>
<protein>
    <submittedName>
        <fullName evidence="15">Uncharacterized protein</fullName>
    </submittedName>
</protein>
<evidence type="ECO:0000256" key="9">
    <source>
        <dbReference type="ARBA" id="ARBA00022989"/>
    </source>
</evidence>
<evidence type="ECO:0000256" key="11">
    <source>
        <dbReference type="ARBA" id="ARBA00023157"/>
    </source>
</evidence>
<dbReference type="Gene3D" id="3.90.550.10">
    <property type="entry name" value="Spore Coat Polysaccharide Biosynthesis Protein SpsA, Chain A"/>
    <property type="match status" value="1"/>
</dbReference>
<evidence type="ECO:0000256" key="5">
    <source>
        <dbReference type="ARBA" id="ARBA00022679"/>
    </source>
</evidence>
<keyword evidence="8" id="KW-0735">Signal-anchor</keyword>
<keyword evidence="16" id="KW-1185">Reference proteome</keyword>
<dbReference type="Proteomes" id="UP000827092">
    <property type="component" value="Unassembled WGS sequence"/>
</dbReference>
<evidence type="ECO:0000259" key="14">
    <source>
        <dbReference type="Pfam" id="PF09258"/>
    </source>
</evidence>
<dbReference type="InterPro" id="IPR029044">
    <property type="entry name" value="Nucleotide-diphossugar_trans"/>
</dbReference>
<comment type="pathway">
    <text evidence="2">Protein modification; protein glycosylation.</text>
</comment>
<keyword evidence="9" id="KW-1133">Transmembrane helix</keyword>
<evidence type="ECO:0000256" key="3">
    <source>
        <dbReference type="ARBA" id="ARBA00010271"/>
    </source>
</evidence>
<keyword evidence="7" id="KW-0256">Endoplasmic reticulum</keyword>
<keyword evidence="5" id="KW-0808">Transferase</keyword>
<organism evidence="15 16">
    <name type="scientific">Oedothorax gibbosus</name>
    <dbReference type="NCBI Taxonomy" id="931172"/>
    <lineage>
        <taxon>Eukaryota</taxon>
        <taxon>Metazoa</taxon>
        <taxon>Ecdysozoa</taxon>
        <taxon>Arthropoda</taxon>
        <taxon>Chelicerata</taxon>
        <taxon>Arachnida</taxon>
        <taxon>Araneae</taxon>
        <taxon>Araneomorphae</taxon>
        <taxon>Entelegynae</taxon>
        <taxon>Araneoidea</taxon>
        <taxon>Linyphiidae</taxon>
        <taxon>Erigoninae</taxon>
        <taxon>Oedothorax</taxon>
    </lineage>
</organism>
<keyword evidence="11" id="KW-1015">Disulfide bond</keyword>
<comment type="caution">
    <text evidence="15">The sequence shown here is derived from an EMBL/GenBank/DDBJ whole genome shotgun (WGS) entry which is preliminary data.</text>
</comment>
<dbReference type="Pfam" id="PF03016">
    <property type="entry name" value="Exostosin_GT47"/>
    <property type="match status" value="1"/>
</dbReference>
<gene>
    <name evidence="15" type="ORF">JTE90_025241</name>
</gene>
<evidence type="ECO:0000256" key="2">
    <source>
        <dbReference type="ARBA" id="ARBA00004922"/>
    </source>
</evidence>
<evidence type="ECO:0000256" key="8">
    <source>
        <dbReference type="ARBA" id="ARBA00022968"/>
    </source>
</evidence>
<keyword evidence="6" id="KW-0812">Transmembrane</keyword>
<accession>A0AAV6U2E2</accession>
<name>A0AAV6U2E2_9ARAC</name>
<dbReference type="SUPFAM" id="SSF53448">
    <property type="entry name" value="Nucleotide-diphospho-sugar transferases"/>
    <property type="match status" value="1"/>
</dbReference>
<evidence type="ECO:0000313" key="16">
    <source>
        <dbReference type="Proteomes" id="UP000827092"/>
    </source>
</evidence>
<feature type="domain" description="Exostosin GT47" evidence="13">
    <location>
        <begin position="15"/>
        <end position="89"/>
    </location>
</feature>
<dbReference type="GO" id="GO:0015012">
    <property type="term" value="P:heparan sulfate proteoglycan biosynthetic process"/>
    <property type="evidence" value="ECO:0007669"/>
    <property type="project" value="UniProtKB-ARBA"/>
</dbReference>
<feature type="domain" description="Glycosyl transferase 64" evidence="14">
    <location>
        <begin position="174"/>
        <end position="415"/>
    </location>
</feature>
<evidence type="ECO:0000256" key="12">
    <source>
        <dbReference type="ARBA" id="ARBA00023180"/>
    </source>
</evidence>
<evidence type="ECO:0000256" key="1">
    <source>
        <dbReference type="ARBA" id="ARBA00004648"/>
    </source>
</evidence>
<evidence type="ECO:0000256" key="4">
    <source>
        <dbReference type="ARBA" id="ARBA00022676"/>
    </source>
</evidence>
<dbReference type="InterPro" id="IPR015338">
    <property type="entry name" value="GT64_dom"/>
</dbReference>
<dbReference type="PANTHER" id="PTHR48261">
    <property type="entry name" value="ACETYLGLUCOSAMINYLTRANSFERASE"/>
    <property type="match status" value="1"/>
</dbReference>
<comment type="similarity">
    <text evidence="3">Belongs to the glycosyltransferase 47 family.</text>
</comment>
<reference evidence="15 16" key="1">
    <citation type="journal article" date="2022" name="Nat. Ecol. Evol.">
        <title>A masculinizing supergene underlies an exaggerated male reproductive morph in a spider.</title>
        <authorList>
            <person name="Hendrickx F."/>
            <person name="De Corte Z."/>
            <person name="Sonet G."/>
            <person name="Van Belleghem S.M."/>
            <person name="Kostlbacher S."/>
            <person name="Vangestel C."/>
        </authorList>
    </citation>
    <scope>NUCLEOTIDE SEQUENCE [LARGE SCALE GENOMIC DNA]</scope>
    <source>
        <strain evidence="15">W744_W776</strain>
    </source>
</reference>
<sequence length="435" mass="49882">MVDGMIHKYQNIVVWFDYQVLLQNATFCLVPRGRRLGSFRFLEAIQAGCVPVLLSNGWELPFSDVLDWSKAAVTADERLLLQVPDMIRSLPATRVHAFRQQTQVLWDNYFSSVDKIVDTTFEIIRERVRVPLHRSFFVWNSHPGGLPTLPEFSDVLRDFPFHLARLGQQPHAKFTAVIYVAMAAANPLLRLVRAVAKSENAARIVVIWNSEGVSASSMKWPSSPIPINVIQAQHKTISSRFFPHPLIQTDAVLSLDEDVLLTTEEMDFAFSVWRSFPDRIVGYPGRSHFWDDARGRWGYTSKWTNDYSMVLTGAAFYHRYYHFLYTHHVPSAAHRVVDSTQNCEDILMNFLVSHVTRLPPVKVTQRKHYKENAPASLWNDPDHFVTRRSCVDAFATVFGYMPLVRSSTRLDPVLFKDPVSNLRKKYRKMEVVGGG</sequence>
<dbReference type="InterPro" id="IPR004263">
    <property type="entry name" value="Exostosin"/>
</dbReference>
<dbReference type="EMBL" id="JAFNEN010000715">
    <property type="protein sequence ID" value="KAG8178127.1"/>
    <property type="molecule type" value="Genomic_DNA"/>
</dbReference>
<dbReference type="AlphaFoldDB" id="A0AAV6U2E2"/>
<evidence type="ECO:0000259" key="13">
    <source>
        <dbReference type="Pfam" id="PF03016"/>
    </source>
</evidence>
<proteinExistence type="inferred from homology"/>
<dbReference type="GO" id="GO:0016757">
    <property type="term" value="F:glycosyltransferase activity"/>
    <property type="evidence" value="ECO:0007669"/>
    <property type="project" value="UniProtKB-KW"/>
</dbReference>
<dbReference type="GO" id="GO:0005789">
    <property type="term" value="C:endoplasmic reticulum membrane"/>
    <property type="evidence" value="ECO:0007669"/>
    <property type="project" value="UniProtKB-SubCell"/>
</dbReference>
<evidence type="ECO:0000313" key="15">
    <source>
        <dbReference type="EMBL" id="KAG8178127.1"/>
    </source>
</evidence>